<sequence length="192" mass="22017">MGNRGGVARSRSRRSVNAPLTRDLCRLFADIFLRLTSNSLNQRPSLYNDDTCLWNPSARMTHKTRARMVQLVFLYESGKGLELEGRSLLMEKRQSINPPHLYGLPPRNTITEWSCPSGQFHPIPFGTNHHVHTDHRRRFEADHPGTFSESLPCYSCKINFNLSCISRSENEIEPRLYEPSPGMLHIRVLTQG</sequence>
<dbReference type="EMBL" id="KN846951">
    <property type="protein sequence ID" value="KIV85677.1"/>
    <property type="molecule type" value="Genomic_DNA"/>
</dbReference>
<evidence type="ECO:0000313" key="2">
    <source>
        <dbReference type="Proteomes" id="UP000053599"/>
    </source>
</evidence>
<reference evidence="1 2" key="1">
    <citation type="submission" date="2015-01" db="EMBL/GenBank/DDBJ databases">
        <title>The Genome Sequence of Exophiala sideris CBS121828.</title>
        <authorList>
            <consortium name="The Broad Institute Genomics Platform"/>
            <person name="Cuomo C."/>
            <person name="de Hoog S."/>
            <person name="Gorbushina A."/>
            <person name="Stielow B."/>
            <person name="Teixiera M."/>
            <person name="Abouelleil A."/>
            <person name="Chapman S.B."/>
            <person name="Priest M."/>
            <person name="Young S.K."/>
            <person name="Wortman J."/>
            <person name="Nusbaum C."/>
            <person name="Birren B."/>
        </authorList>
    </citation>
    <scope>NUCLEOTIDE SEQUENCE [LARGE SCALE GENOMIC DNA]</scope>
    <source>
        <strain evidence="1 2">CBS 121828</strain>
    </source>
</reference>
<gene>
    <name evidence="1" type="ORF">PV11_01344</name>
</gene>
<name>A0A0D1YSQ9_9EURO</name>
<protein>
    <submittedName>
        <fullName evidence="1">Uncharacterized protein</fullName>
    </submittedName>
</protein>
<organism evidence="1 2">
    <name type="scientific">Exophiala sideris</name>
    <dbReference type="NCBI Taxonomy" id="1016849"/>
    <lineage>
        <taxon>Eukaryota</taxon>
        <taxon>Fungi</taxon>
        <taxon>Dikarya</taxon>
        <taxon>Ascomycota</taxon>
        <taxon>Pezizomycotina</taxon>
        <taxon>Eurotiomycetes</taxon>
        <taxon>Chaetothyriomycetidae</taxon>
        <taxon>Chaetothyriales</taxon>
        <taxon>Herpotrichiellaceae</taxon>
        <taxon>Exophiala</taxon>
    </lineage>
</organism>
<dbReference type="Proteomes" id="UP000053599">
    <property type="component" value="Unassembled WGS sequence"/>
</dbReference>
<accession>A0A0D1YSQ9</accession>
<proteinExistence type="predicted"/>
<dbReference type="HOGENOM" id="CLU_1415177_0_0_1"/>
<evidence type="ECO:0000313" key="1">
    <source>
        <dbReference type="EMBL" id="KIV85677.1"/>
    </source>
</evidence>
<dbReference type="AlphaFoldDB" id="A0A0D1YSQ9"/>